<organism evidence="1 2">
    <name type="scientific">Streptomyces griseiscabiei</name>
    <dbReference type="NCBI Taxonomy" id="2993540"/>
    <lineage>
        <taxon>Bacteria</taxon>
        <taxon>Bacillati</taxon>
        <taxon>Actinomycetota</taxon>
        <taxon>Actinomycetes</taxon>
        <taxon>Kitasatosporales</taxon>
        <taxon>Streptomycetaceae</taxon>
        <taxon>Streptomyces</taxon>
    </lineage>
</organism>
<dbReference type="EMBL" id="JARAVY010000006">
    <property type="protein sequence ID" value="MDX2910469.1"/>
    <property type="molecule type" value="Genomic_DNA"/>
</dbReference>
<gene>
    <name evidence="1" type="ORF">PV517_17375</name>
</gene>
<proteinExistence type="predicted"/>
<accession>A0ABU4L486</accession>
<evidence type="ECO:0000313" key="1">
    <source>
        <dbReference type="EMBL" id="MDX2910469.1"/>
    </source>
</evidence>
<dbReference type="Proteomes" id="UP001271723">
    <property type="component" value="Unassembled WGS sequence"/>
</dbReference>
<evidence type="ECO:0000313" key="2">
    <source>
        <dbReference type="Proteomes" id="UP001271723"/>
    </source>
</evidence>
<sequence length="131" mass="14334">MRRLVELSYLDVELARSCNDDALRERRYGAALAAVLRRRLAEIDAAAHLAALACLPAARLRPCPRGPGLLLVSLGPHADLHLRPRADPLPRLADGRLDYAGVRAVIVTDVQPEPAEFDSRPAPLHARREAP</sequence>
<reference evidence="1 2" key="1">
    <citation type="journal article" date="2023" name="Microb. Genom.">
        <title>Mesoterricola silvestris gen. nov., sp. nov., Mesoterricola sediminis sp. nov., Geothrix oryzae sp. nov., Geothrix edaphica sp. nov., Geothrix rubra sp. nov., and Geothrix limicola sp. nov., six novel members of Acidobacteriota isolated from soils.</title>
        <authorList>
            <person name="Weisberg A.J."/>
            <person name="Pearce E."/>
            <person name="Kramer C.G."/>
            <person name="Chang J.H."/>
            <person name="Clarke C.R."/>
        </authorList>
    </citation>
    <scope>NUCLEOTIDE SEQUENCE [LARGE SCALE GENOMIC DNA]</scope>
    <source>
        <strain evidence="1 2">NRRL_B-2795</strain>
    </source>
</reference>
<comment type="caution">
    <text evidence="1">The sequence shown here is derived from an EMBL/GenBank/DDBJ whole genome shotgun (WGS) entry which is preliminary data.</text>
</comment>
<keyword evidence="2" id="KW-1185">Reference proteome</keyword>
<name>A0ABU4L486_9ACTN</name>
<dbReference type="RefSeq" id="WP_179203074.1">
    <property type="nucleotide sequence ID" value="NZ_JAGJBZ010000002.1"/>
</dbReference>
<protein>
    <submittedName>
        <fullName evidence="1">Uncharacterized protein</fullName>
    </submittedName>
</protein>